<protein>
    <submittedName>
        <fullName evidence="2">Uncharacterized protein</fullName>
    </submittedName>
</protein>
<reference evidence="2 3" key="1">
    <citation type="submission" date="2019-03" db="EMBL/GenBank/DDBJ databases">
        <title>First draft genome of Liparis tanakae, snailfish: a comprehensive survey of snailfish specific genes.</title>
        <authorList>
            <person name="Kim W."/>
            <person name="Song I."/>
            <person name="Jeong J.-H."/>
            <person name="Kim D."/>
            <person name="Kim S."/>
            <person name="Ryu S."/>
            <person name="Song J.Y."/>
            <person name="Lee S.K."/>
        </authorList>
    </citation>
    <scope>NUCLEOTIDE SEQUENCE [LARGE SCALE GENOMIC DNA]</scope>
    <source>
        <tissue evidence="2">Muscle</tissue>
    </source>
</reference>
<organism evidence="2 3">
    <name type="scientific">Liparis tanakae</name>
    <name type="common">Tanaka's snailfish</name>
    <dbReference type="NCBI Taxonomy" id="230148"/>
    <lineage>
        <taxon>Eukaryota</taxon>
        <taxon>Metazoa</taxon>
        <taxon>Chordata</taxon>
        <taxon>Craniata</taxon>
        <taxon>Vertebrata</taxon>
        <taxon>Euteleostomi</taxon>
        <taxon>Actinopterygii</taxon>
        <taxon>Neopterygii</taxon>
        <taxon>Teleostei</taxon>
        <taxon>Neoteleostei</taxon>
        <taxon>Acanthomorphata</taxon>
        <taxon>Eupercaria</taxon>
        <taxon>Perciformes</taxon>
        <taxon>Cottioidei</taxon>
        <taxon>Cottales</taxon>
        <taxon>Liparidae</taxon>
        <taxon>Liparis</taxon>
    </lineage>
</organism>
<feature type="compositionally biased region" description="Pro residues" evidence="1">
    <location>
        <begin position="82"/>
        <end position="92"/>
    </location>
</feature>
<name>A0A4Z2E7T6_9TELE</name>
<sequence>MRLRLLQSTPEMYSTAPCSSSSGAPAPQGLSSCGLRLSLTRVEVMSIMTSWKAAVSSACRWVCSAIFSLNFRGLEEPDPEPELGPAPGPQPEPIADILVE</sequence>
<dbReference type="EMBL" id="SRLO01014174">
    <property type="protein sequence ID" value="TNN24825.1"/>
    <property type="molecule type" value="Genomic_DNA"/>
</dbReference>
<dbReference type="PROSITE" id="PS51257">
    <property type="entry name" value="PROKAR_LIPOPROTEIN"/>
    <property type="match status" value="1"/>
</dbReference>
<feature type="compositionally biased region" description="Low complexity" evidence="1">
    <location>
        <begin position="14"/>
        <end position="31"/>
    </location>
</feature>
<proteinExistence type="predicted"/>
<feature type="region of interest" description="Disordered" evidence="1">
    <location>
        <begin position="76"/>
        <end position="100"/>
    </location>
</feature>
<evidence type="ECO:0000313" key="3">
    <source>
        <dbReference type="Proteomes" id="UP000314294"/>
    </source>
</evidence>
<dbReference type="Proteomes" id="UP000314294">
    <property type="component" value="Unassembled WGS sequence"/>
</dbReference>
<dbReference type="AlphaFoldDB" id="A0A4Z2E7T6"/>
<comment type="caution">
    <text evidence="2">The sequence shown here is derived from an EMBL/GenBank/DDBJ whole genome shotgun (WGS) entry which is preliminary data.</text>
</comment>
<evidence type="ECO:0000313" key="2">
    <source>
        <dbReference type="EMBL" id="TNN24825.1"/>
    </source>
</evidence>
<accession>A0A4Z2E7T6</accession>
<feature type="compositionally biased region" description="Polar residues" evidence="1">
    <location>
        <begin position="1"/>
        <end position="12"/>
    </location>
</feature>
<evidence type="ECO:0000256" key="1">
    <source>
        <dbReference type="SAM" id="MobiDB-lite"/>
    </source>
</evidence>
<feature type="region of interest" description="Disordered" evidence="1">
    <location>
        <begin position="1"/>
        <end position="31"/>
    </location>
</feature>
<gene>
    <name evidence="2" type="ORF">EYF80_065049</name>
</gene>
<keyword evidence="3" id="KW-1185">Reference proteome</keyword>